<dbReference type="PROSITE" id="PS50088">
    <property type="entry name" value="ANK_REPEAT"/>
    <property type="match status" value="1"/>
</dbReference>
<sequence>MKELFEIFGRYIQQTVQVDTPDELGRTPLQWAVANLMPNAVGILLDHGADLSNFVFPTESYFAMGLEPRHNMFDFKVGLASRAVTVVERFKKRGYELNPSDVLTIMQFLAKYELFKKSTDVEKFWYDDEKFAREAKEVKLNSSLSLYDLI</sequence>
<proteinExistence type="predicted"/>
<keyword evidence="1" id="KW-0040">ANK repeat</keyword>
<dbReference type="PROSITE" id="PS50297">
    <property type="entry name" value="ANK_REP_REGION"/>
    <property type="match status" value="1"/>
</dbReference>
<name>A0ABD2WRZ4_9HYME</name>
<reference evidence="2 3" key="1">
    <citation type="journal article" date="2024" name="bioRxiv">
        <title>A reference genome for Trichogramma kaykai: A tiny desert-dwelling parasitoid wasp with competing sex-ratio distorters.</title>
        <authorList>
            <person name="Culotta J."/>
            <person name="Lindsey A.R."/>
        </authorList>
    </citation>
    <scope>NUCLEOTIDE SEQUENCE [LARGE SCALE GENOMIC DNA]</scope>
    <source>
        <strain evidence="2 3">KSX58</strain>
    </source>
</reference>
<protein>
    <submittedName>
        <fullName evidence="2">Uncharacterized protein</fullName>
    </submittedName>
</protein>
<accession>A0ABD2WRZ4</accession>
<dbReference type="Proteomes" id="UP001627154">
    <property type="component" value="Unassembled WGS sequence"/>
</dbReference>
<dbReference type="InterPro" id="IPR002110">
    <property type="entry name" value="Ankyrin_rpt"/>
</dbReference>
<evidence type="ECO:0000256" key="1">
    <source>
        <dbReference type="PROSITE-ProRule" id="PRU00023"/>
    </source>
</evidence>
<evidence type="ECO:0000313" key="2">
    <source>
        <dbReference type="EMBL" id="KAL3395782.1"/>
    </source>
</evidence>
<dbReference type="InterPro" id="IPR036770">
    <property type="entry name" value="Ankyrin_rpt-contain_sf"/>
</dbReference>
<evidence type="ECO:0000313" key="3">
    <source>
        <dbReference type="Proteomes" id="UP001627154"/>
    </source>
</evidence>
<organism evidence="2 3">
    <name type="scientific">Trichogramma kaykai</name>
    <dbReference type="NCBI Taxonomy" id="54128"/>
    <lineage>
        <taxon>Eukaryota</taxon>
        <taxon>Metazoa</taxon>
        <taxon>Ecdysozoa</taxon>
        <taxon>Arthropoda</taxon>
        <taxon>Hexapoda</taxon>
        <taxon>Insecta</taxon>
        <taxon>Pterygota</taxon>
        <taxon>Neoptera</taxon>
        <taxon>Endopterygota</taxon>
        <taxon>Hymenoptera</taxon>
        <taxon>Apocrita</taxon>
        <taxon>Proctotrupomorpha</taxon>
        <taxon>Chalcidoidea</taxon>
        <taxon>Trichogrammatidae</taxon>
        <taxon>Trichogramma</taxon>
    </lineage>
</organism>
<gene>
    <name evidence="2" type="ORF">TKK_010111</name>
</gene>
<dbReference type="EMBL" id="JBJJXI010000077">
    <property type="protein sequence ID" value="KAL3395782.1"/>
    <property type="molecule type" value="Genomic_DNA"/>
</dbReference>
<comment type="caution">
    <text evidence="2">The sequence shown here is derived from an EMBL/GenBank/DDBJ whole genome shotgun (WGS) entry which is preliminary data.</text>
</comment>
<dbReference type="SUPFAM" id="SSF48403">
    <property type="entry name" value="Ankyrin repeat"/>
    <property type="match status" value="1"/>
</dbReference>
<dbReference type="AlphaFoldDB" id="A0ABD2WRZ4"/>
<dbReference type="Gene3D" id="1.25.40.20">
    <property type="entry name" value="Ankyrin repeat-containing domain"/>
    <property type="match status" value="1"/>
</dbReference>
<feature type="repeat" description="ANK" evidence="1">
    <location>
        <begin position="24"/>
        <end position="52"/>
    </location>
</feature>
<keyword evidence="3" id="KW-1185">Reference proteome</keyword>